<sequence length="432" mass="50093">MNKQLKNSYCLNALRLSDSMKKQLLLLACFIFIFNAALKAESNTVDERKYWADLLYKIAEPVLSSMSRGELVKNMETELSPTWDGRNKRVTYMEAFGRLMAGLAPWLNLPDDDTSEGKQRKQLREWALKSYAHAVDPESPDYLLWDTEGQALVDAAFIANSFLRAPKQLWEPLDKTTQQRYIKEFKGLRRVNPPYNNWLLFSAMIETFLLSIDEEYDMYRIHSAIRKIEEWYVGDGWYSDGTHFAFDYYNSYVVQPMYVEVLERLVDKKVRLTNKNHDSMKSNWEVAVKRMQRFGVILERFISPEASFPAFGRSITYRMGAFQPLALLSWKGELPESLPEGQVRNALTSVMKRMFSSREIFGEKGFLQLGFAGHQPGISDRYTNNGSMYLTSLVFLPLGLPANHSFWTSEALEWTAKKAWNGEEFPRDHAEE</sequence>
<accession>A0A5J4S2J6</accession>
<dbReference type="EMBL" id="SNRY01000512">
    <property type="protein sequence ID" value="KAA6339725.1"/>
    <property type="molecule type" value="Genomic_DNA"/>
</dbReference>
<dbReference type="InterPro" id="IPR049349">
    <property type="entry name" value="DUF2264_N"/>
</dbReference>
<dbReference type="AlphaFoldDB" id="A0A5J4S2J6"/>
<dbReference type="InterPro" id="IPR016624">
    <property type="entry name" value="UCP014753"/>
</dbReference>
<organism evidence="2">
    <name type="scientific">termite gut metagenome</name>
    <dbReference type="NCBI Taxonomy" id="433724"/>
    <lineage>
        <taxon>unclassified sequences</taxon>
        <taxon>metagenomes</taxon>
        <taxon>organismal metagenomes</taxon>
    </lineage>
</organism>
<gene>
    <name evidence="2" type="ORF">EZS27_012361</name>
</gene>
<dbReference type="PIRSF" id="PIRSF014753">
    <property type="entry name" value="UCP014753"/>
    <property type="match status" value="1"/>
</dbReference>
<dbReference type="PANTHER" id="PTHR35339:SF3">
    <property type="entry name" value="DUF2264 DOMAIN-CONTAINING PROTEIN"/>
    <property type="match status" value="1"/>
</dbReference>
<dbReference type="PANTHER" id="PTHR35339">
    <property type="entry name" value="LINALOOL DEHYDRATASE_ISOMERASE DOMAIN-CONTAINING PROTEIN"/>
    <property type="match status" value="1"/>
</dbReference>
<name>A0A5J4S2J6_9ZZZZ</name>
<reference evidence="2" key="1">
    <citation type="submission" date="2019-03" db="EMBL/GenBank/DDBJ databases">
        <title>Single cell metagenomics reveals metabolic interactions within the superorganism composed of flagellate Streblomastix strix and complex community of Bacteroidetes bacteria on its surface.</title>
        <authorList>
            <person name="Treitli S.C."/>
            <person name="Kolisko M."/>
            <person name="Husnik F."/>
            <person name="Keeling P."/>
            <person name="Hampl V."/>
        </authorList>
    </citation>
    <scope>NUCLEOTIDE SEQUENCE</scope>
    <source>
        <strain evidence="2">STM</strain>
    </source>
</reference>
<dbReference type="Pfam" id="PF10022">
    <property type="entry name" value="DUF2264"/>
    <property type="match status" value="1"/>
</dbReference>
<evidence type="ECO:0000259" key="1">
    <source>
        <dbReference type="Pfam" id="PF10022"/>
    </source>
</evidence>
<protein>
    <recommendedName>
        <fullName evidence="1">DUF2264 domain-containing protein</fullName>
    </recommendedName>
</protein>
<proteinExistence type="predicted"/>
<feature type="domain" description="DUF2264" evidence="1">
    <location>
        <begin position="48"/>
        <end position="414"/>
    </location>
</feature>
<evidence type="ECO:0000313" key="2">
    <source>
        <dbReference type="EMBL" id="KAA6339725.1"/>
    </source>
</evidence>
<comment type="caution">
    <text evidence="2">The sequence shown here is derived from an EMBL/GenBank/DDBJ whole genome shotgun (WGS) entry which is preliminary data.</text>
</comment>